<sequence length="150" mass="17401">MVSISVRVFPFTIEHDYPKDVREVANIPKPSKKHKMQGLIFASVSFIILFSLLVAFAILAYKGQELSFRKIFVHLWIICITWNIVDLVIVDWLFICLLSCRYFVLPKTENCKGNKNYKFHFIGFLKGFVAMSIVAIIFTTISFFVLKLLK</sequence>
<feature type="transmembrane region" description="Helical" evidence="1">
    <location>
        <begin position="121"/>
        <end position="146"/>
    </location>
</feature>
<feature type="transmembrane region" description="Helical" evidence="1">
    <location>
        <begin position="39"/>
        <end position="61"/>
    </location>
</feature>
<dbReference type="EMBL" id="CP061839">
    <property type="protein sequence ID" value="QOW62203.1"/>
    <property type="molecule type" value="Genomic_DNA"/>
</dbReference>
<name>A0A7S6WRV2_9SPIR</name>
<accession>A0A7S6WRV2</accession>
<evidence type="ECO:0000256" key="1">
    <source>
        <dbReference type="SAM" id="Phobius"/>
    </source>
</evidence>
<feature type="transmembrane region" description="Helical" evidence="1">
    <location>
        <begin position="73"/>
        <end position="100"/>
    </location>
</feature>
<dbReference type="AlphaFoldDB" id="A0A7S6WRV2"/>
<evidence type="ECO:0000313" key="3">
    <source>
        <dbReference type="Proteomes" id="UP000593915"/>
    </source>
</evidence>
<gene>
    <name evidence="2" type="ORF">IFE08_10145</name>
</gene>
<keyword evidence="1" id="KW-1133">Transmembrane helix</keyword>
<keyword evidence="1" id="KW-0812">Transmembrane</keyword>
<reference evidence="2 3" key="1">
    <citation type="submission" date="2020-09" db="EMBL/GenBank/DDBJ databases">
        <title>Characterization of Treponema spp. from bovine digital dermatitis in Korea.</title>
        <authorList>
            <person name="Espiritu H.M."/>
            <person name="Cho Y.I."/>
            <person name="Mamuad L."/>
        </authorList>
    </citation>
    <scope>NUCLEOTIDE SEQUENCE [LARGE SCALE GENOMIC DNA]</scope>
    <source>
        <strain evidence="2 3">KS1</strain>
    </source>
</reference>
<proteinExistence type="predicted"/>
<dbReference type="Proteomes" id="UP000593915">
    <property type="component" value="Chromosome"/>
</dbReference>
<evidence type="ECO:0000313" key="2">
    <source>
        <dbReference type="EMBL" id="QOW62203.1"/>
    </source>
</evidence>
<organism evidence="2 3">
    <name type="scientific">Treponema pedis</name>
    <dbReference type="NCBI Taxonomy" id="409322"/>
    <lineage>
        <taxon>Bacteria</taxon>
        <taxon>Pseudomonadati</taxon>
        <taxon>Spirochaetota</taxon>
        <taxon>Spirochaetia</taxon>
        <taxon>Spirochaetales</taxon>
        <taxon>Treponemataceae</taxon>
        <taxon>Treponema</taxon>
    </lineage>
</organism>
<keyword evidence="1" id="KW-0472">Membrane</keyword>
<protein>
    <submittedName>
        <fullName evidence="2">Uncharacterized protein</fullName>
    </submittedName>
</protein>